<gene>
    <name evidence="1" type="ORF">V2W30_08840</name>
</gene>
<sequence>MNIAKKAALAVAVAGIAAGASAGSAFAEAEAEGAATQSPGVASGNQAQLPIHIPVNATGNSVNVIGLLNPTFGNTSSNG</sequence>
<keyword evidence="2" id="KW-1185">Reference proteome</keyword>
<dbReference type="EMBL" id="CP146022">
    <property type="protein sequence ID" value="WWQ63434.1"/>
    <property type="molecule type" value="Genomic_DNA"/>
</dbReference>
<proteinExistence type="predicted"/>
<accession>A0ACD5A8F7</accession>
<protein>
    <submittedName>
        <fullName evidence="1">Chaplin</fullName>
    </submittedName>
</protein>
<evidence type="ECO:0000313" key="2">
    <source>
        <dbReference type="Proteomes" id="UP001432251"/>
    </source>
</evidence>
<evidence type="ECO:0000313" key="1">
    <source>
        <dbReference type="EMBL" id="WWQ63434.1"/>
    </source>
</evidence>
<name>A0ACD5A8F7_9ACTN</name>
<reference evidence="1" key="1">
    <citation type="journal article" date="2025" name="Int. J. Syst. Evol. Microbiol.">
        <title>Streptomyces citrinus sp. nov., with yellow diffusible pigment.</title>
        <authorList>
            <person name="He Y."/>
            <person name="Yang E."/>
            <person name="Xu J."/>
            <person name="Sun Y."/>
            <person name="Sun L."/>
        </authorList>
    </citation>
    <scope>NUCLEOTIDE SEQUENCE</scope>
    <source>
        <strain evidence="1">Q6</strain>
    </source>
</reference>
<dbReference type="Proteomes" id="UP001432251">
    <property type="component" value="Chromosome"/>
</dbReference>
<organism evidence="1 2">
    <name type="scientific">Streptomyces citrinus</name>
    <dbReference type="NCBI Taxonomy" id="3118173"/>
    <lineage>
        <taxon>Bacteria</taxon>
        <taxon>Bacillati</taxon>
        <taxon>Actinomycetota</taxon>
        <taxon>Actinomycetes</taxon>
        <taxon>Kitasatosporales</taxon>
        <taxon>Streptomycetaceae</taxon>
        <taxon>Streptomyces</taxon>
    </lineage>
</organism>